<evidence type="ECO:0000256" key="6">
    <source>
        <dbReference type="ARBA" id="ARBA00023002"/>
    </source>
</evidence>
<protein>
    <recommendedName>
        <fullName evidence="3 7">Dihydrofolate reductase</fullName>
        <ecNumber evidence="3 7">1.5.1.3</ecNumber>
    </recommendedName>
</protein>
<dbReference type="InterPro" id="IPR017925">
    <property type="entry name" value="DHFR_CS"/>
</dbReference>
<dbReference type="PANTHER" id="PTHR48069">
    <property type="entry name" value="DIHYDROFOLATE REDUCTASE"/>
    <property type="match status" value="1"/>
</dbReference>
<keyword evidence="11" id="KW-1185">Reference proteome</keyword>
<evidence type="ECO:0000256" key="3">
    <source>
        <dbReference type="ARBA" id="ARBA00012856"/>
    </source>
</evidence>
<dbReference type="InterPro" id="IPR024072">
    <property type="entry name" value="DHFR-like_dom_sf"/>
</dbReference>
<dbReference type="InterPro" id="IPR001796">
    <property type="entry name" value="DHFR_dom"/>
</dbReference>
<keyword evidence="4 7" id="KW-0554">One-carbon metabolism</keyword>
<evidence type="ECO:0000256" key="8">
    <source>
        <dbReference type="RuleBase" id="RU004474"/>
    </source>
</evidence>
<feature type="domain" description="DHFR" evidence="9">
    <location>
        <begin position="8"/>
        <end position="168"/>
    </location>
</feature>
<organism evidence="10 11">
    <name type="scientific">Paenibacillus hodogayensis</name>
    <dbReference type="NCBI Taxonomy" id="279208"/>
    <lineage>
        <taxon>Bacteria</taxon>
        <taxon>Bacillati</taxon>
        <taxon>Bacillota</taxon>
        <taxon>Bacilli</taxon>
        <taxon>Bacillales</taxon>
        <taxon>Paenibacillaceae</taxon>
        <taxon>Paenibacillus</taxon>
    </lineage>
</organism>
<accession>A0ABV5VT05</accession>
<evidence type="ECO:0000313" key="10">
    <source>
        <dbReference type="EMBL" id="MFB9751422.1"/>
    </source>
</evidence>
<proteinExistence type="inferred from homology"/>
<dbReference type="RefSeq" id="WP_344911895.1">
    <property type="nucleotide sequence ID" value="NZ_BAAAYO010000010.1"/>
</dbReference>
<sequence>MSAGTRAGIAMIAAMDRNRVIGKAKGIPWRLPEEQQYFRAVTMGHAVLSGRVNFEAMKRPLPGRSNIILTRDPEYAADGCEVVHSVGEALERHAANNGSPLFVIGGEQIYRLFLPYADTLYLTEIDAEFEGDTWFPALNRAEWQEVSRKPALADPQTPYHYEYVVYRLRPSD</sequence>
<dbReference type="SUPFAM" id="SSF53597">
    <property type="entry name" value="Dihydrofolate reductase-like"/>
    <property type="match status" value="1"/>
</dbReference>
<dbReference type="EMBL" id="JBHMAG010000007">
    <property type="protein sequence ID" value="MFB9751422.1"/>
    <property type="molecule type" value="Genomic_DNA"/>
</dbReference>
<dbReference type="Proteomes" id="UP001589619">
    <property type="component" value="Unassembled WGS sequence"/>
</dbReference>
<dbReference type="CDD" id="cd00209">
    <property type="entry name" value="DHFR"/>
    <property type="match status" value="1"/>
</dbReference>
<dbReference type="PROSITE" id="PS00075">
    <property type="entry name" value="DHFR_1"/>
    <property type="match status" value="1"/>
</dbReference>
<comment type="function">
    <text evidence="7">Key enzyme in folate metabolism. Catalyzes an essential reaction for de novo glycine and purine synthesis, and for DNA precursor synthesis.</text>
</comment>
<dbReference type="GO" id="GO:0004146">
    <property type="term" value="F:dihydrofolate reductase activity"/>
    <property type="evidence" value="ECO:0007669"/>
    <property type="project" value="UniProtKB-EC"/>
</dbReference>
<evidence type="ECO:0000259" key="9">
    <source>
        <dbReference type="PROSITE" id="PS51330"/>
    </source>
</evidence>
<keyword evidence="6 7" id="KW-0560">Oxidoreductase</keyword>
<dbReference type="Pfam" id="PF00186">
    <property type="entry name" value="DHFR_1"/>
    <property type="match status" value="1"/>
</dbReference>
<evidence type="ECO:0000256" key="7">
    <source>
        <dbReference type="PIRNR" id="PIRNR000194"/>
    </source>
</evidence>
<evidence type="ECO:0000256" key="5">
    <source>
        <dbReference type="ARBA" id="ARBA00022857"/>
    </source>
</evidence>
<dbReference type="PANTHER" id="PTHR48069:SF3">
    <property type="entry name" value="DIHYDROFOLATE REDUCTASE"/>
    <property type="match status" value="1"/>
</dbReference>
<dbReference type="PIRSF" id="PIRSF000194">
    <property type="entry name" value="DHFR"/>
    <property type="match status" value="1"/>
</dbReference>
<evidence type="ECO:0000256" key="4">
    <source>
        <dbReference type="ARBA" id="ARBA00022563"/>
    </source>
</evidence>
<comment type="caution">
    <text evidence="10">The sequence shown here is derived from an EMBL/GenBank/DDBJ whole genome shotgun (WGS) entry which is preliminary data.</text>
</comment>
<dbReference type="Gene3D" id="3.40.430.10">
    <property type="entry name" value="Dihydrofolate Reductase, subunit A"/>
    <property type="match status" value="1"/>
</dbReference>
<keyword evidence="5 7" id="KW-0521">NADP</keyword>
<dbReference type="PRINTS" id="PR00070">
    <property type="entry name" value="DHFR"/>
</dbReference>
<comment type="catalytic activity">
    <reaction evidence="7">
        <text>(6S)-5,6,7,8-tetrahydrofolate + NADP(+) = 7,8-dihydrofolate + NADPH + H(+)</text>
        <dbReference type="Rhea" id="RHEA:15009"/>
        <dbReference type="ChEBI" id="CHEBI:15378"/>
        <dbReference type="ChEBI" id="CHEBI:57451"/>
        <dbReference type="ChEBI" id="CHEBI:57453"/>
        <dbReference type="ChEBI" id="CHEBI:57783"/>
        <dbReference type="ChEBI" id="CHEBI:58349"/>
        <dbReference type="EC" id="1.5.1.3"/>
    </reaction>
</comment>
<gene>
    <name evidence="10" type="ORF">ACFFNY_07565</name>
</gene>
<comment type="similarity">
    <text evidence="2 7 8">Belongs to the dihydrofolate reductase family.</text>
</comment>
<comment type="pathway">
    <text evidence="1 7">Cofactor biosynthesis; tetrahydrofolate biosynthesis; 5,6,7,8-tetrahydrofolate from 7,8-dihydrofolate: step 1/1.</text>
</comment>
<reference evidence="10 11" key="1">
    <citation type="submission" date="2024-09" db="EMBL/GenBank/DDBJ databases">
        <authorList>
            <person name="Sun Q."/>
            <person name="Mori K."/>
        </authorList>
    </citation>
    <scope>NUCLEOTIDE SEQUENCE [LARGE SCALE GENOMIC DNA]</scope>
    <source>
        <strain evidence="10 11">JCM 12520</strain>
    </source>
</reference>
<dbReference type="PROSITE" id="PS51330">
    <property type="entry name" value="DHFR_2"/>
    <property type="match status" value="1"/>
</dbReference>
<evidence type="ECO:0000256" key="1">
    <source>
        <dbReference type="ARBA" id="ARBA00004903"/>
    </source>
</evidence>
<evidence type="ECO:0000256" key="2">
    <source>
        <dbReference type="ARBA" id="ARBA00009539"/>
    </source>
</evidence>
<name>A0ABV5VT05_9BACL</name>
<evidence type="ECO:0000313" key="11">
    <source>
        <dbReference type="Proteomes" id="UP001589619"/>
    </source>
</evidence>
<dbReference type="InterPro" id="IPR012259">
    <property type="entry name" value="DHFR"/>
</dbReference>
<dbReference type="EC" id="1.5.1.3" evidence="3 7"/>